<comment type="caution">
    <text evidence="1">The sequence shown here is derived from an EMBL/GenBank/DDBJ whole genome shotgun (WGS) entry which is preliminary data.</text>
</comment>
<evidence type="ECO:0000313" key="2">
    <source>
        <dbReference type="Proteomes" id="UP001148629"/>
    </source>
</evidence>
<sequence>MEPLTDKPAAAPSSDAFRVGTEAEEADGLVVDWTPEEEKKAKRKLDLIVMPMLTLGYFCLQIDRGNIANAITDNFMEDIGIDQNQFNIGQQLLYLGIFLCEIPSNMILYRVGPARWLTLQLFLFGSVSTFQAFQTNYASFLTTRFLLGITESGFVPGGLWTVSTWYTKKETAKRVMFFYFGNQFGQASSKILAYGILHMRGVGGKPGWFWLFALMGAFTIFSGVILGLFLPDSFQKPHSAFLFRKRFFTEREVHILRTRVYIDDPMKGKKKARIGRAAFKKALLGWRLWAHALISFCNNGPQRGFDVYSPTLVRGFGFASLASNALASVGFYIQIPVSFAFSYVSDQFNKRGETLALALSMHMLGYIFNRIFTELTSRWVKYFGVVWTQIFGTFSHPLNIAWMALVCEDSEERALAMAMAIMGGNIAGVYGAQIFRKEDSPLYRLGFSVNIVLIAVGLTLACIRLVDDVFRRRHWNIGNFVKRRGQAEV</sequence>
<protein>
    <submittedName>
        <fullName evidence="1">Uncharacterized protein</fullName>
    </submittedName>
</protein>
<evidence type="ECO:0000313" key="1">
    <source>
        <dbReference type="EMBL" id="KAJ3547563.1"/>
    </source>
</evidence>
<proteinExistence type="predicted"/>
<organism evidence="1 2">
    <name type="scientific">Fusarium decemcellulare</name>
    <dbReference type="NCBI Taxonomy" id="57161"/>
    <lineage>
        <taxon>Eukaryota</taxon>
        <taxon>Fungi</taxon>
        <taxon>Dikarya</taxon>
        <taxon>Ascomycota</taxon>
        <taxon>Pezizomycotina</taxon>
        <taxon>Sordariomycetes</taxon>
        <taxon>Hypocreomycetidae</taxon>
        <taxon>Hypocreales</taxon>
        <taxon>Nectriaceae</taxon>
        <taxon>Fusarium</taxon>
        <taxon>Fusarium decemcellulare species complex</taxon>
    </lineage>
</organism>
<keyword evidence="2" id="KW-1185">Reference proteome</keyword>
<gene>
    <name evidence="1" type="ORF">NM208_g1455</name>
</gene>
<accession>A0ACC1SVV6</accession>
<dbReference type="Proteomes" id="UP001148629">
    <property type="component" value="Unassembled WGS sequence"/>
</dbReference>
<dbReference type="EMBL" id="JANRMS010000075">
    <property type="protein sequence ID" value="KAJ3547563.1"/>
    <property type="molecule type" value="Genomic_DNA"/>
</dbReference>
<name>A0ACC1SVV6_9HYPO</name>
<reference evidence="1" key="1">
    <citation type="submission" date="2022-08" db="EMBL/GenBank/DDBJ databases">
        <title>Genome Sequence of Fusarium decemcellulare.</title>
        <authorList>
            <person name="Buettner E."/>
        </authorList>
    </citation>
    <scope>NUCLEOTIDE SEQUENCE</scope>
    <source>
        <strain evidence="1">Babe19</strain>
    </source>
</reference>